<reference evidence="3" key="1">
    <citation type="submission" date="2017-08" db="EMBL/GenBank/DDBJ databases">
        <authorList>
            <person name="Grouzdev D.S."/>
            <person name="Gaisin V.A."/>
            <person name="Rysina M.S."/>
            <person name="Gorlenko V.M."/>
        </authorList>
    </citation>
    <scope>NUCLEOTIDE SEQUENCE [LARGE SCALE GENOMIC DNA]</scope>
    <source>
        <strain evidence="3">Kir15-3F</strain>
    </source>
</reference>
<proteinExistence type="predicted"/>
<dbReference type="Proteomes" id="UP000220527">
    <property type="component" value="Unassembled WGS sequence"/>
</dbReference>
<dbReference type="PANTHER" id="PTHR36558">
    <property type="entry name" value="GLR1098 PROTEIN"/>
    <property type="match status" value="1"/>
</dbReference>
<dbReference type="AlphaFoldDB" id="A0A2A6RGQ5"/>
<accession>A0A2A6RGQ5</accession>
<name>A0A2A6RGQ5_9CHLR</name>
<evidence type="ECO:0000313" key="2">
    <source>
        <dbReference type="EMBL" id="PDW02247.1"/>
    </source>
</evidence>
<dbReference type="Gene3D" id="3.90.1570.10">
    <property type="entry name" value="tt1808, chain A"/>
    <property type="match status" value="1"/>
</dbReference>
<dbReference type="RefSeq" id="WP_097644892.1">
    <property type="nucleotide sequence ID" value="NZ_NQWI01000078.1"/>
</dbReference>
<keyword evidence="3" id="KW-1185">Reference proteome</keyword>
<organism evidence="2 3">
    <name type="scientific">Candidatus Viridilinea mediisalina</name>
    <dbReference type="NCBI Taxonomy" id="2024553"/>
    <lineage>
        <taxon>Bacteria</taxon>
        <taxon>Bacillati</taxon>
        <taxon>Chloroflexota</taxon>
        <taxon>Chloroflexia</taxon>
        <taxon>Chloroflexales</taxon>
        <taxon>Chloroflexineae</taxon>
        <taxon>Oscillochloridaceae</taxon>
        <taxon>Candidatus Viridilinea</taxon>
    </lineage>
</organism>
<dbReference type="OrthoDB" id="155284at2"/>
<dbReference type="SUPFAM" id="SSF52980">
    <property type="entry name" value="Restriction endonuclease-like"/>
    <property type="match status" value="1"/>
</dbReference>
<feature type="domain" description="Putative restriction endonuclease" evidence="1">
    <location>
        <begin position="14"/>
        <end position="175"/>
    </location>
</feature>
<dbReference type="InterPro" id="IPR012296">
    <property type="entry name" value="Nuclease_put_TT1808"/>
</dbReference>
<dbReference type="InterPro" id="IPR011335">
    <property type="entry name" value="Restrct_endonuc-II-like"/>
</dbReference>
<evidence type="ECO:0000313" key="3">
    <source>
        <dbReference type="Proteomes" id="UP000220527"/>
    </source>
</evidence>
<evidence type="ECO:0000259" key="1">
    <source>
        <dbReference type="Pfam" id="PF05685"/>
    </source>
</evidence>
<comment type="caution">
    <text evidence="2">The sequence shown here is derived from an EMBL/GenBank/DDBJ whole genome shotgun (WGS) entry which is preliminary data.</text>
</comment>
<dbReference type="Pfam" id="PF05685">
    <property type="entry name" value="Uma2"/>
    <property type="match status" value="1"/>
</dbReference>
<dbReference type="InterPro" id="IPR008538">
    <property type="entry name" value="Uma2"/>
</dbReference>
<dbReference type="PANTHER" id="PTHR36558:SF1">
    <property type="entry name" value="RESTRICTION ENDONUCLEASE DOMAIN-CONTAINING PROTEIN-RELATED"/>
    <property type="match status" value="1"/>
</dbReference>
<dbReference type="EMBL" id="NQWI01000078">
    <property type="protein sequence ID" value="PDW02247.1"/>
    <property type="molecule type" value="Genomic_DNA"/>
</dbReference>
<sequence length="191" mass="21220">MSTQPVPKAFCSEEEYLAFERASMAKHAYLAGEIVALTGGTVAHNLIAGNLFAALHQQLRGSGCRVFNSDMRVYVATMGSYTYPDLSVVCGALGTVDERRDTLTNPVVLVEVLSPATERYDRGMKFQHYRTLASLQEYLLLAQDRPYVEHFTRQAGDTWLLTTLSDPSAELVFVALPCRVALDVVYEDVEF</sequence>
<gene>
    <name evidence="2" type="ORF">CJ255_14890</name>
</gene>
<dbReference type="CDD" id="cd06260">
    <property type="entry name" value="DUF820-like"/>
    <property type="match status" value="1"/>
</dbReference>
<protein>
    <recommendedName>
        <fullName evidence="1">Putative restriction endonuclease domain-containing protein</fullName>
    </recommendedName>
</protein>